<dbReference type="SUPFAM" id="SSF51126">
    <property type="entry name" value="Pectin lyase-like"/>
    <property type="match status" value="1"/>
</dbReference>
<protein>
    <recommendedName>
        <fullName evidence="6">Pectinesterase</fullName>
        <ecNumber evidence="6">3.1.1.11</ecNumber>
    </recommendedName>
</protein>
<dbReference type="PANTHER" id="PTHR31707">
    <property type="entry name" value="PECTINESTERASE"/>
    <property type="match status" value="1"/>
</dbReference>
<dbReference type="InterPro" id="IPR000070">
    <property type="entry name" value="Pectinesterase_cat"/>
</dbReference>
<name>A0AAW0LVG5_QUESU</name>
<comment type="caution">
    <text evidence="9">The sequence shown here is derived from an EMBL/GenBank/DDBJ whole genome shotgun (WGS) entry which is preliminary data.</text>
</comment>
<proteinExistence type="predicted"/>
<reference evidence="9 10" key="1">
    <citation type="journal article" date="2018" name="Sci. Data">
        <title>The draft genome sequence of cork oak.</title>
        <authorList>
            <person name="Ramos A.M."/>
            <person name="Usie A."/>
            <person name="Barbosa P."/>
            <person name="Barros P.M."/>
            <person name="Capote T."/>
            <person name="Chaves I."/>
            <person name="Simoes F."/>
            <person name="Abreu I."/>
            <person name="Carrasquinho I."/>
            <person name="Faro C."/>
            <person name="Guimaraes J.B."/>
            <person name="Mendonca D."/>
            <person name="Nobrega F."/>
            <person name="Rodrigues L."/>
            <person name="Saibo N.J.M."/>
            <person name="Varela M.C."/>
            <person name="Egas C."/>
            <person name="Matos J."/>
            <person name="Miguel C.M."/>
            <person name="Oliveira M.M."/>
            <person name="Ricardo C.P."/>
            <person name="Goncalves S."/>
        </authorList>
    </citation>
    <scope>NUCLEOTIDE SEQUENCE [LARGE SCALE GENOMIC DNA]</scope>
    <source>
        <strain evidence="10">cv. HL8</strain>
    </source>
</reference>
<dbReference type="EC" id="3.1.1.11" evidence="6"/>
<evidence type="ECO:0000256" key="3">
    <source>
        <dbReference type="ARBA" id="ARBA00022512"/>
    </source>
</evidence>
<evidence type="ECO:0000259" key="8">
    <source>
        <dbReference type="Pfam" id="PF01095"/>
    </source>
</evidence>
<keyword evidence="4 6" id="KW-0378">Hydrolase</keyword>
<keyword evidence="7" id="KW-0812">Transmembrane</keyword>
<evidence type="ECO:0000256" key="1">
    <source>
        <dbReference type="ARBA" id="ARBA00004191"/>
    </source>
</evidence>
<comment type="catalytic activity">
    <reaction evidence="6">
        <text>[(1-&gt;4)-alpha-D-galacturonosyl methyl ester](n) + n H2O = [(1-&gt;4)-alpha-D-galacturonosyl](n) + n methanol + n H(+)</text>
        <dbReference type="Rhea" id="RHEA:22380"/>
        <dbReference type="Rhea" id="RHEA-COMP:14570"/>
        <dbReference type="Rhea" id="RHEA-COMP:14573"/>
        <dbReference type="ChEBI" id="CHEBI:15377"/>
        <dbReference type="ChEBI" id="CHEBI:15378"/>
        <dbReference type="ChEBI" id="CHEBI:17790"/>
        <dbReference type="ChEBI" id="CHEBI:140522"/>
        <dbReference type="ChEBI" id="CHEBI:140523"/>
        <dbReference type="EC" id="3.1.1.11"/>
    </reaction>
</comment>
<dbReference type="Pfam" id="PF01095">
    <property type="entry name" value="Pectinesterase"/>
    <property type="match status" value="1"/>
</dbReference>
<evidence type="ECO:0000256" key="2">
    <source>
        <dbReference type="ARBA" id="ARBA00005184"/>
    </source>
</evidence>
<accession>A0AAW0LVG5</accession>
<dbReference type="AlphaFoldDB" id="A0AAW0LVG5"/>
<evidence type="ECO:0000313" key="10">
    <source>
        <dbReference type="Proteomes" id="UP000237347"/>
    </source>
</evidence>
<dbReference type="InterPro" id="IPR012334">
    <property type="entry name" value="Pectin_lyas_fold"/>
</dbReference>
<evidence type="ECO:0000256" key="4">
    <source>
        <dbReference type="ARBA" id="ARBA00022801"/>
    </source>
</evidence>
<comment type="function">
    <text evidence="6">Acts in the modification of cell walls via demethylesterification of cell wall pectin.</text>
</comment>
<dbReference type="GO" id="GO:0042545">
    <property type="term" value="P:cell wall modification"/>
    <property type="evidence" value="ECO:0007669"/>
    <property type="project" value="UniProtKB-UniRule"/>
</dbReference>
<comment type="subcellular location">
    <subcellularLocation>
        <location evidence="1 6">Secreted</location>
        <location evidence="1 6">Cell wall</location>
    </subcellularLocation>
</comment>
<gene>
    <name evidence="9" type="primary">MPE3_0</name>
    <name evidence="9" type="ORF">CFP56_028769</name>
</gene>
<sequence>MDSSIKSFQGYGKVDEIEEQAFKKKTRRRLIIVIIPSIVLLALVIVPATEVTPAALLKAVCSVTQFPNSCFSSISSLETANTTDPKVLFKLSLHEINVTAHVTMAKDGSGDYTSISEVVEAMPKKSSKMRFVIYVKEGKYVENVVMDKSKWNVMMYGDGKDKTIVSSGLNFVDEFLATKFESTTEYISITKKKKTLFLALFATLLSHNNSSHNEISAAAHAIHKNSCSSILCPDFCYSAIATVLGATAQLASKRDVIEKSQNLTT</sequence>
<dbReference type="GO" id="GO:0045490">
    <property type="term" value="P:pectin catabolic process"/>
    <property type="evidence" value="ECO:0007669"/>
    <property type="project" value="UniProtKB-UniRule"/>
</dbReference>
<keyword evidence="6" id="KW-0961">Cell wall biogenesis/degradation</keyword>
<feature type="domain" description="Pectinesterase catalytic" evidence="8">
    <location>
        <begin position="101"/>
        <end position="184"/>
    </location>
</feature>
<evidence type="ECO:0000256" key="6">
    <source>
        <dbReference type="RuleBase" id="RU000589"/>
    </source>
</evidence>
<evidence type="ECO:0000313" key="9">
    <source>
        <dbReference type="EMBL" id="KAK7855295.1"/>
    </source>
</evidence>
<keyword evidence="10" id="KW-1185">Reference proteome</keyword>
<dbReference type="InterPro" id="IPR035513">
    <property type="entry name" value="Invertase/methylesterase_inhib"/>
</dbReference>
<organism evidence="9 10">
    <name type="scientific">Quercus suber</name>
    <name type="common">Cork oak</name>
    <dbReference type="NCBI Taxonomy" id="58331"/>
    <lineage>
        <taxon>Eukaryota</taxon>
        <taxon>Viridiplantae</taxon>
        <taxon>Streptophyta</taxon>
        <taxon>Embryophyta</taxon>
        <taxon>Tracheophyta</taxon>
        <taxon>Spermatophyta</taxon>
        <taxon>Magnoliopsida</taxon>
        <taxon>eudicotyledons</taxon>
        <taxon>Gunneridae</taxon>
        <taxon>Pentapetalae</taxon>
        <taxon>rosids</taxon>
        <taxon>fabids</taxon>
        <taxon>Fagales</taxon>
        <taxon>Fagaceae</taxon>
        <taxon>Quercus</taxon>
    </lineage>
</organism>
<keyword evidence="7" id="KW-1133">Transmembrane helix</keyword>
<feature type="transmembrane region" description="Helical" evidence="7">
    <location>
        <begin position="30"/>
        <end position="48"/>
    </location>
</feature>
<keyword evidence="6" id="KW-0964">Secreted</keyword>
<comment type="pathway">
    <text evidence="2 6">Glycan metabolism; pectin degradation; 2-dehydro-3-deoxy-D-gluconate from pectin: step 1/5.</text>
</comment>
<dbReference type="Gene3D" id="2.160.20.10">
    <property type="entry name" value="Single-stranded right-handed beta-helix, Pectin lyase-like"/>
    <property type="match status" value="1"/>
</dbReference>
<dbReference type="InterPro" id="IPR018040">
    <property type="entry name" value="Pectinesterase_Tyr_AS"/>
</dbReference>
<keyword evidence="7" id="KW-0472">Membrane</keyword>
<evidence type="ECO:0000256" key="5">
    <source>
        <dbReference type="ARBA" id="ARBA00023085"/>
    </source>
</evidence>
<dbReference type="InterPro" id="IPR011050">
    <property type="entry name" value="Pectin_lyase_fold/virulence"/>
</dbReference>
<evidence type="ECO:0000256" key="7">
    <source>
        <dbReference type="SAM" id="Phobius"/>
    </source>
</evidence>
<dbReference type="GO" id="GO:0030599">
    <property type="term" value="F:pectinesterase activity"/>
    <property type="evidence" value="ECO:0007669"/>
    <property type="project" value="UniProtKB-UniRule"/>
</dbReference>
<dbReference type="PROSITE" id="PS00800">
    <property type="entry name" value="PECTINESTERASE_1"/>
    <property type="match status" value="1"/>
</dbReference>
<keyword evidence="5 6" id="KW-0063">Aspartyl esterase</keyword>
<keyword evidence="3 6" id="KW-0134">Cell wall</keyword>
<dbReference type="Proteomes" id="UP000237347">
    <property type="component" value="Unassembled WGS sequence"/>
</dbReference>
<dbReference type="SUPFAM" id="SSF101148">
    <property type="entry name" value="Plant invertase/pectin methylesterase inhibitor"/>
    <property type="match status" value="1"/>
</dbReference>
<dbReference type="EMBL" id="PKMF04000047">
    <property type="protein sequence ID" value="KAK7855295.1"/>
    <property type="molecule type" value="Genomic_DNA"/>
</dbReference>